<feature type="transmembrane region" description="Helical" evidence="1">
    <location>
        <begin position="82"/>
        <end position="108"/>
    </location>
</feature>
<evidence type="ECO:0000313" key="2">
    <source>
        <dbReference type="EMBL" id="KAK7029208.1"/>
    </source>
</evidence>
<evidence type="ECO:0000313" key="3">
    <source>
        <dbReference type="Proteomes" id="UP001362999"/>
    </source>
</evidence>
<sequence>MDVFNSSMAVETAFPIASPHAAAVSPATSLSISSAMKASARTVCPMLFIIVCGSSATFINVANNSKRVKIAPLLIHLLSSRYSRAVCPSTILLLVFNLSLASTICGLVM</sequence>
<organism evidence="2 3">
    <name type="scientific">Favolaschia claudopus</name>
    <dbReference type="NCBI Taxonomy" id="2862362"/>
    <lineage>
        <taxon>Eukaryota</taxon>
        <taxon>Fungi</taxon>
        <taxon>Dikarya</taxon>
        <taxon>Basidiomycota</taxon>
        <taxon>Agaricomycotina</taxon>
        <taxon>Agaricomycetes</taxon>
        <taxon>Agaricomycetidae</taxon>
        <taxon>Agaricales</taxon>
        <taxon>Marasmiineae</taxon>
        <taxon>Mycenaceae</taxon>
        <taxon>Favolaschia</taxon>
    </lineage>
</organism>
<keyword evidence="1" id="KW-0472">Membrane</keyword>
<dbReference type="EMBL" id="JAWWNJ010000027">
    <property type="protein sequence ID" value="KAK7029208.1"/>
    <property type="molecule type" value="Genomic_DNA"/>
</dbReference>
<keyword evidence="1" id="KW-0812">Transmembrane</keyword>
<dbReference type="Proteomes" id="UP001362999">
    <property type="component" value="Unassembled WGS sequence"/>
</dbReference>
<dbReference type="AlphaFoldDB" id="A0AAW0BRC5"/>
<feature type="transmembrane region" description="Helical" evidence="1">
    <location>
        <begin position="43"/>
        <end position="62"/>
    </location>
</feature>
<gene>
    <name evidence="2" type="ORF">R3P38DRAFT_2934495</name>
</gene>
<evidence type="ECO:0000256" key="1">
    <source>
        <dbReference type="SAM" id="Phobius"/>
    </source>
</evidence>
<protein>
    <submittedName>
        <fullName evidence="2">Uncharacterized protein</fullName>
    </submittedName>
</protein>
<keyword evidence="1" id="KW-1133">Transmembrane helix</keyword>
<reference evidence="2 3" key="1">
    <citation type="journal article" date="2024" name="J Genomics">
        <title>Draft genome sequencing and assembly of Favolaschia claudopus CIRM-BRFM 2984 isolated from oak limbs.</title>
        <authorList>
            <person name="Navarro D."/>
            <person name="Drula E."/>
            <person name="Chaduli D."/>
            <person name="Cazenave R."/>
            <person name="Ahrendt S."/>
            <person name="Wang J."/>
            <person name="Lipzen A."/>
            <person name="Daum C."/>
            <person name="Barry K."/>
            <person name="Grigoriev I.V."/>
            <person name="Favel A."/>
            <person name="Rosso M.N."/>
            <person name="Martin F."/>
        </authorList>
    </citation>
    <scope>NUCLEOTIDE SEQUENCE [LARGE SCALE GENOMIC DNA]</scope>
    <source>
        <strain evidence="2 3">CIRM-BRFM 2984</strain>
    </source>
</reference>
<keyword evidence="3" id="KW-1185">Reference proteome</keyword>
<proteinExistence type="predicted"/>
<comment type="caution">
    <text evidence="2">The sequence shown here is derived from an EMBL/GenBank/DDBJ whole genome shotgun (WGS) entry which is preliminary data.</text>
</comment>
<name>A0AAW0BRC5_9AGAR</name>
<accession>A0AAW0BRC5</accession>